<proteinExistence type="predicted"/>
<name>A0ABD5QHM3_9EURY</name>
<dbReference type="SUPFAM" id="SSF56801">
    <property type="entry name" value="Acetyl-CoA synthetase-like"/>
    <property type="match status" value="1"/>
</dbReference>
<dbReference type="InterPro" id="IPR042099">
    <property type="entry name" value="ANL_N_sf"/>
</dbReference>
<dbReference type="Proteomes" id="UP001595925">
    <property type="component" value="Unassembled WGS sequence"/>
</dbReference>
<evidence type="ECO:0008006" key="3">
    <source>
        <dbReference type="Google" id="ProtNLM"/>
    </source>
</evidence>
<comment type="caution">
    <text evidence="1">The sequence shown here is derived from an EMBL/GenBank/DDBJ whole genome shotgun (WGS) entry which is preliminary data.</text>
</comment>
<gene>
    <name evidence="1" type="ORF">ACFPFO_15715</name>
</gene>
<dbReference type="EMBL" id="JBHSJG010000041">
    <property type="protein sequence ID" value="MFC4989185.1"/>
    <property type="molecule type" value="Genomic_DNA"/>
</dbReference>
<evidence type="ECO:0000313" key="1">
    <source>
        <dbReference type="EMBL" id="MFC4989185.1"/>
    </source>
</evidence>
<dbReference type="Gene3D" id="3.40.50.12780">
    <property type="entry name" value="N-terminal domain of ligase-like"/>
    <property type="match status" value="1"/>
</dbReference>
<sequence>MTETAGELFVRERRSEAPALVDREGRTYDYDWLFTSTWKAGNFLRHSGVREGVSVGVVGDGPIALLAGFGTALLSSTVRFAPPEKLGEEVRALVAPVATLEEYDLPRGAQRVGYGGEADDPAVHDLEAGLWSENPSFPPVDLDPDTPMVADGGATYSHRDLFETAHAVAAEHEFGEGTRVRPAGGFADPRAFAAGVLAPLVAGGTVVLDGEADVAIGGGDDEDGPDRVSLSRIELDSWLSGSRGNPYCR</sequence>
<accession>A0ABD5QHM3</accession>
<reference evidence="1 2" key="1">
    <citation type="journal article" date="2019" name="Int. J. Syst. Evol. Microbiol.">
        <title>The Global Catalogue of Microorganisms (GCM) 10K type strain sequencing project: providing services to taxonomists for standard genome sequencing and annotation.</title>
        <authorList>
            <consortium name="The Broad Institute Genomics Platform"/>
            <consortium name="The Broad Institute Genome Sequencing Center for Infectious Disease"/>
            <person name="Wu L."/>
            <person name="Ma J."/>
        </authorList>
    </citation>
    <scope>NUCLEOTIDE SEQUENCE [LARGE SCALE GENOMIC DNA]</scope>
    <source>
        <strain evidence="1 2">CGMCC 1.15824</strain>
    </source>
</reference>
<protein>
    <recommendedName>
        <fullName evidence="3">Acetyl-CoA synthetase</fullName>
    </recommendedName>
</protein>
<dbReference type="RefSeq" id="WP_224829522.1">
    <property type="nucleotide sequence ID" value="NZ_JAIVEF010000022.1"/>
</dbReference>
<evidence type="ECO:0000313" key="2">
    <source>
        <dbReference type="Proteomes" id="UP001595925"/>
    </source>
</evidence>
<dbReference type="AlphaFoldDB" id="A0ABD5QHM3"/>
<organism evidence="1 2">
    <name type="scientific">Saliphagus infecundisoli</name>
    <dbReference type="NCBI Taxonomy" id="1849069"/>
    <lineage>
        <taxon>Archaea</taxon>
        <taxon>Methanobacteriati</taxon>
        <taxon>Methanobacteriota</taxon>
        <taxon>Stenosarchaea group</taxon>
        <taxon>Halobacteria</taxon>
        <taxon>Halobacteriales</taxon>
        <taxon>Natrialbaceae</taxon>
        <taxon>Saliphagus</taxon>
    </lineage>
</organism>
<keyword evidence="2" id="KW-1185">Reference proteome</keyword>